<evidence type="ECO:0000313" key="2">
    <source>
        <dbReference type="EMBL" id="MBP2033130.1"/>
    </source>
</evidence>
<dbReference type="Proteomes" id="UP001519307">
    <property type="component" value="Unassembled WGS sequence"/>
</dbReference>
<sequence length="83" mass="8994">MIYRLKGKKVVGVKQTIKAIKNCSAKIVYIAKDADDSLIHSVEVLITDNSLEVVYIDTMKELGKLCGIDVGAATAALLKEDVN</sequence>
<keyword evidence="2" id="KW-0689">Ribosomal protein</keyword>
<dbReference type="Pfam" id="PF01248">
    <property type="entry name" value="Ribosomal_L7Ae"/>
    <property type="match status" value="1"/>
</dbReference>
<gene>
    <name evidence="2" type="ORF">J2Z42_001813</name>
</gene>
<comment type="caution">
    <text evidence="2">The sequence shown here is derived from an EMBL/GenBank/DDBJ whole genome shotgun (WGS) entry which is preliminary data.</text>
</comment>
<keyword evidence="3" id="KW-1185">Reference proteome</keyword>
<reference evidence="2 3" key="1">
    <citation type="submission" date="2021-03" db="EMBL/GenBank/DDBJ databases">
        <title>Genomic Encyclopedia of Type Strains, Phase IV (KMG-IV): sequencing the most valuable type-strain genomes for metagenomic binning, comparative biology and taxonomic classification.</title>
        <authorList>
            <person name="Goeker M."/>
        </authorList>
    </citation>
    <scope>NUCLEOTIDE SEQUENCE [LARGE SCALE GENOMIC DNA]</scope>
    <source>
        <strain evidence="2 3">DSM 28783</strain>
    </source>
</reference>
<evidence type="ECO:0000313" key="3">
    <source>
        <dbReference type="Proteomes" id="UP001519307"/>
    </source>
</evidence>
<proteinExistence type="predicted"/>
<dbReference type="InterPro" id="IPR004038">
    <property type="entry name" value="Ribosomal_eL8/eL30/eS12/Gad45"/>
</dbReference>
<dbReference type="EMBL" id="JAGGLM010000010">
    <property type="protein sequence ID" value="MBP2033130.1"/>
    <property type="molecule type" value="Genomic_DNA"/>
</dbReference>
<dbReference type="SUPFAM" id="SSF55315">
    <property type="entry name" value="L30e-like"/>
    <property type="match status" value="1"/>
</dbReference>
<organism evidence="2 3">
    <name type="scientific">Clostridium algifaecis</name>
    <dbReference type="NCBI Taxonomy" id="1472040"/>
    <lineage>
        <taxon>Bacteria</taxon>
        <taxon>Bacillati</taxon>
        <taxon>Bacillota</taxon>
        <taxon>Clostridia</taxon>
        <taxon>Eubacteriales</taxon>
        <taxon>Clostridiaceae</taxon>
        <taxon>Clostridium</taxon>
    </lineage>
</organism>
<feature type="domain" description="Ribosomal protein eL8/eL30/eS12/Gadd45" evidence="1">
    <location>
        <begin position="7"/>
        <end position="79"/>
    </location>
</feature>
<name>A0ABS4KSW0_9CLOT</name>
<dbReference type="Gene3D" id="3.30.1330.30">
    <property type="match status" value="1"/>
</dbReference>
<evidence type="ECO:0000259" key="1">
    <source>
        <dbReference type="Pfam" id="PF01248"/>
    </source>
</evidence>
<dbReference type="GO" id="GO:0005840">
    <property type="term" value="C:ribosome"/>
    <property type="evidence" value="ECO:0007669"/>
    <property type="project" value="UniProtKB-KW"/>
</dbReference>
<keyword evidence="2" id="KW-0687">Ribonucleoprotein</keyword>
<dbReference type="PRINTS" id="PR00884">
    <property type="entry name" value="RIBOSOMALHS6"/>
</dbReference>
<dbReference type="InterPro" id="IPR029064">
    <property type="entry name" value="Ribosomal_eL30-like_sf"/>
</dbReference>
<dbReference type="RefSeq" id="WP_209702280.1">
    <property type="nucleotide sequence ID" value="NZ_JAGGLM010000010.1"/>
</dbReference>
<accession>A0ABS4KSW0</accession>
<protein>
    <submittedName>
        <fullName evidence="2">Large subunit ribosomal protein L7A</fullName>
    </submittedName>
</protein>